<dbReference type="InterPro" id="IPR031312">
    <property type="entry name" value="Na/sul_symport_CS"/>
</dbReference>
<comment type="subcellular location">
    <subcellularLocation>
        <location evidence="1">Membrane</location>
        <topology evidence="1">Multi-pass membrane protein</topology>
    </subcellularLocation>
</comment>
<dbReference type="STRING" id="53326.A0A016UW15"/>
<comment type="similarity">
    <text evidence="2">Belongs to the SLC13A/DASS transporter (TC 2.A.47) family. NADC subfamily.</text>
</comment>
<feature type="transmembrane region" description="Helical" evidence="7">
    <location>
        <begin position="395"/>
        <end position="418"/>
    </location>
</feature>
<accession>A0A016UW15</accession>
<feature type="transmembrane region" description="Helical" evidence="7">
    <location>
        <begin position="439"/>
        <end position="457"/>
    </location>
</feature>
<dbReference type="GO" id="GO:0005886">
    <property type="term" value="C:plasma membrane"/>
    <property type="evidence" value="ECO:0007669"/>
    <property type="project" value="TreeGrafter"/>
</dbReference>
<evidence type="ECO:0000256" key="3">
    <source>
        <dbReference type="ARBA" id="ARBA00022448"/>
    </source>
</evidence>
<comment type="caution">
    <text evidence="8">The sequence shown here is derived from an EMBL/GenBank/DDBJ whole genome shotgun (WGS) entry which is preliminary data.</text>
</comment>
<reference evidence="9" key="1">
    <citation type="journal article" date="2015" name="Nat. Genet.">
        <title>The genome and transcriptome of the zoonotic hookworm Ancylostoma ceylanicum identify infection-specific gene families.</title>
        <authorList>
            <person name="Schwarz E.M."/>
            <person name="Hu Y."/>
            <person name="Antoshechkin I."/>
            <person name="Miller M.M."/>
            <person name="Sternberg P.W."/>
            <person name="Aroian R.V."/>
        </authorList>
    </citation>
    <scope>NUCLEOTIDE SEQUENCE</scope>
    <source>
        <strain evidence="9">HY135</strain>
    </source>
</reference>
<gene>
    <name evidence="8" type="primary">Acey_s0026.g1481</name>
    <name evidence="8" type="ORF">Y032_0026g1481</name>
</gene>
<evidence type="ECO:0000313" key="8">
    <source>
        <dbReference type="EMBL" id="EYC18962.1"/>
    </source>
</evidence>
<keyword evidence="4 7" id="KW-0812">Transmembrane</keyword>
<dbReference type="PANTHER" id="PTHR10283">
    <property type="entry name" value="SOLUTE CARRIER FAMILY 13 MEMBER"/>
    <property type="match status" value="1"/>
</dbReference>
<feature type="transmembrane region" description="Helical" evidence="7">
    <location>
        <begin position="356"/>
        <end position="375"/>
    </location>
</feature>
<dbReference type="GO" id="GO:0015137">
    <property type="term" value="F:citrate transmembrane transporter activity"/>
    <property type="evidence" value="ECO:0007669"/>
    <property type="project" value="TreeGrafter"/>
</dbReference>
<evidence type="ECO:0000256" key="7">
    <source>
        <dbReference type="SAM" id="Phobius"/>
    </source>
</evidence>
<dbReference type="GO" id="GO:0015141">
    <property type="term" value="F:succinate transmembrane transporter activity"/>
    <property type="evidence" value="ECO:0007669"/>
    <property type="project" value="TreeGrafter"/>
</dbReference>
<dbReference type="PROSITE" id="PS01271">
    <property type="entry name" value="NA_SULFATE"/>
    <property type="match status" value="1"/>
</dbReference>
<feature type="transmembrane region" description="Helical" evidence="7">
    <location>
        <begin position="303"/>
        <end position="330"/>
    </location>
</feature>
<sequence length="604" mass="66484">MSLLLSMWPENSESRQRMLESSSSANFPTTYSYQKHIKAAFGGPFLRCLCLVSRFAPGASALAVMTIMTERLKKFLKVTKLQTGLNLLQRCKPALILVLAPLALCPLLINREKEWRCAFCIGVMAIYWMTEVLPLAVTAMLPVILFPLTGVMTCTETAQQFINDTNFLFIGGLIMAAAVEKCDLHERVALSVLKMVGGEPKWIMLGFMIVTALLSMFISNTATTAMMVPIAQSVVNQLVCDSQLESGTRGRASCKRMSTGLVLCICVAANIGGIGTVNGTPSNIVMVGQLKELFGDVDTSMNYMTWLIFAFPLMVICLFAAWLTLTLFFLRNAPTKDEHITEMMRKRYEELPRTSYAEKSVMFCFFVLLLLWIFRDPGFFKGFKNLFPKDCYTDATSAMIVAVLLFALPSEKPDLFTYKSPEEMKKKNRLMDWQTMQKNFPWSVVLLLGGGFALAAGVKEAGLSVMIGTSLATLEHLPLWALQILTMAICMAITNICSNTVTATIFVPIVATLATEMERHPFSLMLPATLACSFAFVLPVGTPPNAIVFGSGNVKVRDMAIIGAVLSLECLGLTVAYMNSAAHIFLPLAEFPAWANTTNASVRP</sequence>
<dbReference type="OrthoDB" id="6493944at2759"/>
<keyword evidence="9" id="KW-1185">Reference proteome</keyword>
<feature type="transmembrane region" description="Helical" evidence="7">
    <location>
        <begin position="87"/>
        <end position="109"/>
    </location>
</feature>
<dbReference type="Pfam" id="PF00939">
    <property type="entry name" value="Na_sulph_symp"/>
    <property type="match status" value="1"/>
</dbReference>
<feature type="transmembrane region" description="Helical" evidence="7">
    <location>
        <begin position="560"/>
        <end position="578"/>
    </location>
</feature>
<dbReference type="CDD" id="cd01115">
    <property type="entry name" value="SLC13_permease"/>
    <property type="match status" value="1"/>
</dbReference>
<keyword evidence="6 7" id="KW-0472">Membrane</keyword>
<feature type="transmembrane region" description="Helical" evidence="7">
    <location>
        <begin position="259"/>
        <end position="277"/>
    </location>
</feature>
<feature type="transmembrane region" description="Helical" evidence="7">
    <location>
        <begin position="121"/>
        <end position="145"/>
    </location>
</feature>
<evidence type="ECO:0000256" key="2">
    <source>
        <dbReference type="ARBA" id="ARBA00006772"/>
    </source>
</evidence>
<protein>
    <submittedName>
        <fullName evidence="8">Uncharacterized protein</fullName>
    </submittedName>
</protein>
<dbReference type="InterPro" id="IPR001898">
    <property type="entry name" value="SLC13A/DASS"/>
</dbReference>
<evidence type="ECO:0000256" key="6">
    <source>
        <dbReference type="ARBA" id="ARBA00023136"/>
    </source>
</evidence>
<feature type="transmembrane region" description="Helical" evidence="7">
    <location>
        <begin position="477"/>
        <end position="510"/>
    </location>
</feature>
<evidence type="ECO:0000256" key="4">
    <source>
        <dbReference type="ARBA" id="ARBA00022692"/>
    </source>
</evidence>
<proteinExistence type="inferred from homology"/>
<keyword evidence="5 7" id="KW-1133">Transmembrane helix</keyword>
<name>A0A016UW15_9BILA</name>
<evidence type="ECO:0000313" key="9">
    <source>
        <dbReference type="Proteomes" id="UP000024635"/>
    </source>
</evidence>
<evidence type="ECO:0000256" key="1">
    <source>
        <dbReference type="ARBA" id="ARBA00004141"/>
    </source>
</evidence>
<dbReference type="EMBL" id="JARK01001362">
    <property type="protein sequence ID" value="EYC18962.1"/>
    <property type="molecule type" value="Genomic_DNA"/>
</dbReference>
<dbReference type="AlphaFoldDB" id="A0A016UW15"/>
<evidence type="ECO:0000256" key="5">
    <source>
        <dbReference type="ARBA" id="ARBA00022989"/>
    </source>
</evidence>
<dbReference type="Proteomes" id="UP000024635">
    <property type="component" value="Unassembled WGS sequence"/>
</dbReference>
<keyword evidence="3" id="KW-0813">Transport</keyword>
<feature type="transmembrane region" description="Helical" evidence="7">
    <location>
        <begin position="522"/>
        <end position="540"/>
    </location>
</feature>
<dbReference type="PANTHER" id="PTHR10283:SF85">
    <property type="entry name" value="SODIUM-DEPENDENT HIGH-AFFINITY DICARBOXYLATE TRANSPORTER 3"/>
    <property type="match status" value="1"/>
</dbReference>
<feature type="transmembrane region" description="Helical" evidence="7">
    <location>
        <begin position="202"/>
        <end position="219"/>
    </location>
</feature>
<organism evidence="8 9">
    <name type="scientific">Ancylostoma ceylanicum</name>
    <dbReference type="NCBI Taxonomy" id="53326"/>
    <lineage>
        <taxon>Eukaryota</taxon>
        <taxon>Metazoa</taxon>
        <taxon>Ecdysozoa</taxon>
        <taxon>Nematoda</taxon>
        <taxon>Chromadorea</taxon>
        <taxon>Rhabditida</taxon>
        <taxon>Rhabditina</taxon>
        <taxon>Rhabditomorpha</taxon>
        <taxon>Strongyloidea</taxon>
        <taxon>Ancylostomatidae</taxon>
        <taxon>Ancylostomatinae</taxon>
        <taxon>Ancylostoma</taxon>
    </lineage>
</organism>